<dbReference type="InterPro" id="IPR025877">
    <property type="entry name" value="MobA-like_NTP_Trfase"/>
</dbReference>
<dbReference type="SUPFAM" id="SSF53448">
    <property type="entry name" value="Nucleotide-diphospho-sugar transferases"/>
    <property type="match status" value="1"/>
</dbReference>
<dbReference type="InterPro" id="IPR050065">
    <property type="entry name" value="GlmU-like"/>
</dbReference>
<dbReference type="PANTHER" id="PTHR43584:SF8">
    <property type="entry name" value="N-ACETYLMURAMATE ALPHA-1-PHOSPHATE URIDYLYLTRANSFERASE"/>
    <property type="match status" value="1"/>
</dbReference>
<dbReference type="AlphaFoldDB" id="A0A291GDZ5"/>
<dbReference type="PANTHER" id="PTHR43584">
    <property type="entry name" value="NUCLEOTIDYL TRANSFERASE"/>
    <property type="match status" value="1"/>
</dbReference>
<dbReference type="Gene3D" id="3.90.550.10">
    <property type="entry name" value="Spore Coat Polysaccharide Biosynthesis Protein SpsA, Chain A"/>
    <property type="match status" value="1"/>
</dbReference>
<dbReference type="InterPro" id="IPR029044">
    <property type="entry name" value="Nucleotide-diphossugar_trans"/>
</dbReference>
<dbReference type="CDD" id="cd06422">
    <property type="entry name" value="NTP_transferase_like_1"/>
    <property type="match status" value="1"/>
</dbReference>
<dbReference type="EMBL" id="CP022196">
    <property type="protein sequence ID" value="ATG48397.1"/>
    <property type="molecule type" value="Genomic_DNA"/>
</dbReference>
<dbReference type="KEGG" id="ceh:CEW89_12995"/>
<gene>
    <name evidence="5" type="ORF">CEW89_12995</name>
</gene>
<evidence type="ECO:0000313" key="6">
    <source>
        <dbReference type="Proteomes" id="UP000217935"/>
    </source>
</evidence>
<protein>
    <submittedName>
        <fullName evidence="5">Nucleotidyltransferase family protein</fullName>
    </submittedName>
</protein>
<name>A0A291GDZ5_9RHOB</name>
<keyword evidence="3" id="KW-0460">Magnesium</keyword>
<feature type="domain" description="MobA-like NTP transferase" evidence="4">
    <location>
        <begin position="8"/>
        <end position="139"/>
    </location>
</feature>
<dbReference type="Proteomes" id="UP000217935">
    <property type="component" value="Chromosome"/>
</dbReference>
<sequence length="225" mass="25199">MRHHPDSAMIFCAGRGTRMKALTTHRPKPLIEVAGRPLVDHALEQLEGVQHRVANLHYLPTTLEKHLKNAGVQTIYEEDLLETGGGLKNALPMFHENALFTMNTDAVWKGPRASEVLAAHWQPNKMDALLLVVPKSRAHGHLGQGDFDLLQDGQLRRGTQTVYTGMQILKTDPVADIEDRHFSLNRVWETLFHAGRIYGVEYEGHWCDVGHPDGIAIAEEVLKEA</sequence>
<evidence type="ECO:0000256" key="3">
    <source>
        <dbReference type="ARBA" id="ARBA00022842"/>
    </source>
</evidence>
<organism evidence="5 6">
    <name type="scientific">Celeribacter ethanolicus</name>
    <dbReference type="NCBI Taxonomy" id="1758178"/>
    <lineage>
        <taxon>Bacteria</taxon>
        <taxon>Pseudomonadati</taxon>
        <taxon>Pseudomonadota</taxon>
        <taxon>Alphaproteobacteria</taxon>
        <taxon>Rhodobacterales</taxon>
        <taxon>Roseobacteraceae</taxon>
        <taxon>Celeribacter</taxon>
    </lineage>
</organism>
<keyword evidence="6" id="KW-1185">Reference proteome</keyword>
<evidence type="ECO:0000256" key="2">
    <source>
        <dbReference type="ARBA" id="ARBA00022695"/>
    </source>
</evidence>
<dbReference type="STRING" id="1758178.GCA_001550095_04116"/>
<dbReference type="Pfam" id="PF12804">
    <property type="entry name" value="NTP_transf_3"/>
    <property type="match status" value="1"/>
</dbReference>
<evidence type="ECO:0000259" key="4">
    <source>
        <dbReference type="Pfam" id="PF12804"/>
    </source>
</evidence>
<dbReference type="OrthoDB" id="9788272at2"/>
<proteinExistence type="predicted"/>
<evidence type="ECO:0000313" key="5">
    <source>
        <dbReference type="EMBL" id="ATG48397.1"/>
    </source>
</evidence>
<evidence type="ECO:0000256" key="1">
    <source>
        <dbReference type="ARBA" id="ARBA00022679"/>
    </source>
</evidence>
<accession>A0A291GDZ5</accession>
<keyword evidence="1 5" id="KW-0808">Transferase</keyword>
<dbReference type="GO" id="GO:0016779">
    <property type="term" value="F:nucleotidyltransferase activity"/>
    <property type="evidence" value="ECO:0007669"/>
    <property type="project" value="UniProtKB-KW"/>
</dbReference>
<keyword evidence="2" id="KW-0548">Nucleotidyltransferase</keyword>
<reference evidence="5 6" key="1">
    <citation type="submission" date="2017-06" db="EMBL/GenBank/DDBJ databases">
        <title>Celeribacter sp. TSPH2 complete genome sequence.</title>
        <authorList>
            <person name="Woo J.-H."/>
            <person name="Kim H.-S."/>
        </authorList>
    </citation>
    <scope>NUCLEOTIDE SEQUENCE [LARGE SCALE GENOMIC DNA]</scope>
    <source>
        <strain evidence="5 6">TSPH2</strain>
    </source>
</reference>